<dbReference type="SUPFAM" id="SSF55248">
    <property type="entry name" value="PCD-like"/>
    <property type="match status" value="1"/>
</dbReference>
<dbReference type="Gene3D" id="3.30.1360.20">
    <property type="entry name" value="Transcriptional coactivator/pterin dehydratase"/>
    <property type="match status" value="1"/>
</dbReference>
<evidence type="ECO:0000256" key="1">
    <source>
        <dbReference type="ARBA" id="ARBA00001554"/>
    </source>
</evidence>
<dbReference type="CDD" id="cd00914">
    <property type="entry name" value="PCD_DCoH_subfamily_b"/>
    <property type="match status" value="1"/>
</dbReference>
<dbReference type="InterPro" id="IPR036428">
    <property type="entry name" value="PCD_sf"/>
</dbReference>
<dbReference type="HAMAP" id="MF_00434">
    <property type="entry name" value="Pterin_4_alpha"/>
    <property type="match status" value="1"/>
</dbReference>
<evidence type="ECO:0000313" key="5">
    <source>
        <dbReference type="EMBL" id="KKB64469.1"/>
    </source>
</evidence>
<name>A0A0F5K3K0_9BURK</name>
<dbReference type="PATRIC" id="fig|28092.6.peg.1470"/>
<evidence type="ECO:0000313" key="6">
    <source>
        <dbReference type="Proteomes" id="UP000033618"/>
    </source>
</evidence>
<accession>A0A0F5K3K0</accession>
<keyword evidence="3 4" id="KW-0456">Lyase</keyword>
<dbReference type="GO" id="GO:0008124">
    <property type="term" value="F:4-alpha-hydroxytetrahydrobiopterin dehydratase activity"/>
    <property type="evidence" value="ECO:0007669"/>
    <property type="project" value="UniProtKB-UniRule"/>
</dbReference>
<dbReference type="Proteomes" id="UP000033618">
    <property type="component" value="Unassembled WGS sequence"/>
</dbReference>
<dbReference type="AlphaFoldDB" id="A0A0F5K3K0"/>
<dbReference type="Pfam" id="PF01329">
    <property type="entry name" value="Pterin_4a"/>
    <property type="match status" value="1"/>
</dbReference>
<dbReference type="NCBIfam" id="NF002018">
    <property type="entry name" value="PRK00823.1-3"/>
    <property type="match status" value="1"/>
</dbReference>
<sequence length="97" mass="10742">MLELLSTDARAALAASGWAPTAGRDAIRKRYQFADFNAAFSFMTRVALKAELMNHHPEWSNSWNVVDITLSTHDANGLTSHDETLAHFIDKAARIAN</sequence>
<comment type="catalytic activity">
    <reaction evidence="1 4">
        <text>(4aS,6R)-4a-hydroxy-L-erythro-5,6,7,8-tetrahydrobiopterin = (6R)-L-erythro-6,7-dihydrobiopterin + H2O</text>
        <dbReference type="Rhea" id="RHEA:11920"/>
        <dbReference type="ChEBI" id="CHEBI:15377"/>
        <dbReference type="ChEBI" id="CHEBI:15642"/>
        <dbReference type="ChEBI" id="CHEBI:43120"/>
        <dbReference type="EC" id="4.2.1.96"/>
    </reaction>
</comment>
<keyword evidence="6" id="KW-1185">Reference proteome</keyword>
<gene>
    <name evidence="5" type="ORF">WM40_06175</name>
</gene>
<evidence type="ECO:0000256" key="2">
    <source>
        <dbReference type="ARBA" id="ARBA00006472"/>
    </source>
</evidence>
<comment type="similarity">
    <text evidence="2 4">Belongs to the pterin-4-alpha-carbinolamine dehydratase family.</text>
</comment>
<dbReference type="GO" id="GO:0006729">
    <property type="term" value="P:tetrahydrobiopterin biosynthetic process"/>
    <property type="evidence" value="ECO:0007669"/>
    <property type="project" value="InterPro"/>
</dbReference>
<reference evidence="5 6" key="1">
    <citation type="submission" date="2015-03" db="EMBL/GenBank/DDBJ databases">
        <title>Draft Genome Sequence of Burkholderia andropogonis type strain ICMP2807, isolated from Sorghum bicolor.</title>
        <authorList>
            <person name="Lopes-Santos L."/>
            <person name="Castro D.B."/>
            <person name="Ottoboni L.M."/>
            <person name="Park D."/>
            <person name="Weirc B.S."/>
            <person name="Destefano S.A."/>
        </authorList>
    </citation>
    <scope>NUCLEOTIDE SEQUENCE [LARGE SCALE GENOMIC DNA]</scope>
    <source>
        <strain evidence="5 6">ICMP2807</strain>
    </source>
</reference>
<dbReference type="STRING" id="28092.WM40_06175"/>
<protein>
    <recommendedName>
        <fullName evidence="4">Putative pterin-4-alpha-carbinolamine dehydratase</fullName>
        <shortName evidence="4">PHS</shortName>
        <ecNumber evidence="4">4.2.1.96</ecNumber>
    </recommendedName>
    <alternativeName>
        <fullName evidence="4">4-alpha-hydroxy-tetrahydropterin dehydratase</fullName>
    </alternativeName>
    <alternativeName>
        <fullName evidence="4">Pterin carbinolamine dehydratase</fullName>
        <shortName evidence="4">PCD</shortName>
    </alternativeName>
</protein>
<dbReference type="OrthoDB" id="9794987at2"/>
<comment type="caution">
    <text evidence="5">The sequence shown here is derived from an EMBL/GenBank/DDBJ whole genome shotgun (WGS) entry which is preliminary data.</text>
</comment>
<evidence type="ECO:0000256" key="3">
    <source>
        <dbReference type="ARBA" id="ARBA00023239"/>
    </source>
</evidence>
<dbReference type="RefSeq" id="WP_024904937.1">
    <property type="nucleotide sequence ID" value="NZ_CADFGU010000008.1"/>
</dbReference>
<dbReference type="PANTHER" id="PTHR12599">
    <property type="entry name" value="PTERIN-4-ALPHA-CARBINOLAMINE DEHYDRATASE"/>
    <property type="match status" value="1"/>
</dbReference>
<organism evidence="5 6">
    <name type="scientific">Robbsia andropogonis</name>
    <dbReference type="NCBI Taxonomy" id="28092"/>
    <lineage>
        <taxon>Bacteria</taxon>
        <taxon>Pseudomonadati</taxon>
        <taxon>Pseudomonadota</taxon>
        <taxon>Betaproteobacteria</taxon>
        <taxon>Burkholderiales</taxon>
        <taxon>Burkholderiaceae</taxon>
        <taxon>Robbsia</taxon>
    </lineage>
</organism>
<dbReference type="InterPro" id="IPR001533">
    <property type="entry name" value="Pterin_deHydtase"/>
</dbReference>
<dbReference type="PANTHER" id="PTHR12599:SF0">
    <property type="entry name" value="PTERIN-4-ALPHA-CARBINOLAMINE DEHYDRATASE"/>
    <property type="match status" value="1"/>
</dbReference>
<evidence type="ECO:0000256" key="4">
    <source>
        <dbReference type="HAMAP-Rule" id="MF_00434"/>
    </source>
</evidence>
<dbReference type="EMBL" id="LAQU01000004">
    <property type="protein sequence ID" value="KKB64469.1"/>
    <property type="molecule type" value="Genomic_DNA"/>
</dbReference>
<proteinExistence type="inferred from homology"/>
<dbReference type="EC" id="4.2.1.96" evidence="4"/>